<feature type="non-terminal residue" evidence="2">
    <location>
        <position position="48"/>
    </location>
</feature>
<comment type="caution">
    <text evidence="2">The sequence shown here is derived from an EMBL/GenBank/DDBJ whole genome shotgun (WGS) entry which is preliminary data.</text>
</comment>
<reference evidence="2" key="1">
    <citation type="journal article" date="2023" name="Genome Biol. Evol.">
        <title>Long-read-based Genome Assembly of Drosophila gunungcola Reveals Fewer Chemosensory Genes in Flower-breeding Species.</title>
        <authorList>
            <person name="Negi A."/>
            <person name="Liao B.Y."/>
            <person name="Yeh S.D."/>
        </authorList>
    </citation>
    <scope>NUCLEOTIDE SEQUENCE</scope>
    <source>
        <strain evidence="2">Sukarami</strain>
    </source>
</reference>
<sequence>MLVLAPFWPIGGGSYNFLQLVSLVHPEEVQNQHKDQESSNEAKNIVDF</sequence>
<proteinExistence type="predicted"/>
<evidence type="ECO:0000313" key="2">
    <source>
        <dbReference type="EMBL" id="KAI8033102.1"/>
    </source>
</evidence>
<protein>
    <submittedName>
        <fullName evidence="2">Uncharacterized protein</fullName>
    </submittedName>
</protein>
<feature type="region of interest" description="Disordered" evidence="1">
    <location>
        <begin position="29"/>
        <end position="48"/>
    </location>
</feature>
<organism evidence="2 3">
    <name type="scientific">Drosophila gunungcola</name>
    <name type="common">fruit fly</name>
    <dbReference type="NCBI Taxonomy" id="103775"/>
    <lineage>
        <taxon>Eukaryota</taxon>
        <taxon>Metazoa</taxon>
        <taxon>Ecdysozoa</taxon>
        <taxon>Arthropoda</taxon>
        <taxon>Hexapoda</taxon>
        <taxon>Insecta</taxon>
        <taxon>Pterygota</taxon>
        <taxon>Neoptera</taxon>
        <taxon>Endopterygota</taxon>
        <taxon>Diptera</taxon>
        <taxon>Brachycera</taxon>
        <taxon>Muscomorpha</taxon>
        <taxon>Ephydroidea</taxon>
        <taxon>Drosophilidae</taxon>
        <taxon>Drosophila</taxon>
        <taxon>Sophophora</taxon>
    </lineage>
</organism>
<dbReference type="AlphaFoldDB" id="A0A9P9Y9Y4"/>
<name>A0A9P9Y9Y4_9MUSC</name>
<evidence type="ECO:0000313" key="3">
    <source>
        <dbReference type="Proteomes" id="UP001059596"/>
    </source>
</evidence>
<dbReference type="Proteomes" id="UP001059596">
    <property type="component" value="Unassembled WGS sequence"/>
</dbReference>
<keyword evidence="3" id="KW-1185">Reference proteome</keyword>
<gene>
    <name evidence="2" type="ORF">M5D96_014140</name>
</gene>
<evidence type="ECO:0000256" key="1">
    <source>
        <dbReference type="SAM" id="MobiDB-lite"/>
    </source>
</evidence>
<accession>A0A9P9Y9Y4</accession>
<dbReference type="EMBL" id="JAMKOV010000199">
    <property type="protein sequence ID" value="KAI8033102.1"/>
    <property type="molecule type" value="Genomic_DNA"/>
</dbReference>